<evidence type="ECO:0000256" key="1">
    <source>
        <dbReference type="SAM" id="SignalP"/>
    </source>
</evidence>
<evidence type="ECO:0000313" key="3">
    <source>
        <dbReference type="Proteomes" id="UP001342631"/>
    </source>
</evidence>
<dbReference type="PROSITE" id="PS51257">
    <property type="entry name" value="PROKAR_LIPOPROTEIN"/>
    <property type="match status" value="1"/>
</dbReference>
<organism evidence="2 3">
    <name type="scientific">Corallococcus caeni</name>
    <dbReference type="NCBI Taxonomy" id="3082388"/>
    <lineage>
        <taxon>Bacteria</taxon>
        <taxon>Pseudomonadati</taxon>
        <taxon>Myxococcota</taxon>
        <taxon>Myxococcia</taxon>
        <taxon>Myxococcales</taxon>
        <taxon>Cystobacterineae</taxon>
        <taxon>Myxococcaceae</taxon>
        <taxon>Corallococcus</taxon>
    </lineage>
</organism>
<name>A0ABQ6QUF4_9BACT</name>
<reference evidence="2 3" key="1">
    <citation type="journal article" date="2024" name="Arch. Microbiol.">
        <title>Corallococcus caeni sp. nov., a novel myxobacterium isolated from activated sludge.</title>
        <authorList>
            <person name="Tomita S."/>
            <person name="Nakai R."/>
            <person name="Kuroda K."/>
            <person name="Kurashita H."/>
            <person name="Hatamoto M."/>
            <person name="Yamaguchi T."/>
            <person name="Narihiro T."/>
        </authorList>
    </citation>
    <scope>NUCLEOTIDE SEQUENCE [LARGE SCALE GENOMIC DNA]</scope>
    <source>
        <strain evidence="2 3">NO1</strain>
    </source>
</reference>
<sequence>MPTSRALLIPSVILLAASSACTTTGGVSLRSDGSPGPQECPEKALEAMRYLKLHVGDAALVELDANQMRSRRSTLYDGPIESVLMRDLGPLETTTRLYGQVWTSGPQVVVRYYKAHPPDGDEVPICAVARLSEDQMRKQPESKPGTAILDGSMASAVVVNAFR</sequence>
<keyword evidence="1" id="KW-0732">Signal</keyword>
<dbReference type="EMBL" id="BTTX01000003">
    <property type="protein sequence ID" value="GMU07650.1"/>
    <property type="molecule type" value="Genomic_DNA"/>
</dbReference>
<dbReference type="Proteomes" id="UP001342631">
    <property type="component" value="Unassembled WGS sequence"/>
</dbReference>
<proteinExistence type="predicted"/>
<gene>
    <name evidence="2" type="ORF">ASNO1_39030</name>
</gene>
<accession>A0ABQ6QUF4</accession>
<evidence type="ECO:0000313" key="2">
    <source>
        <dbReference type="EMBL" id="GMU07650.1"/>
    </source>
</evidence>
<comment type="caution">
    <text evidence="2">The sequence shown here is derived from an EMBL/GenBank/DDBJ whole genome shotgun (WGS) entry which is preliminary data.</text>
</comment>
<dbReference type="RefSeq" id="WP_120527331.1">
    <property type="nucleotide sequence ID" value="NZ_BTTW01000002.1"/>
</dbReference>
<keyword evidence="3" id="KW-1185">Reference proteome</keyword>
<feature type="signal peptide" evidence="1">
    <location>
        <begin position="1"/>
        <end position="22"/>
    </location>
</feature>
<feature type="chain" id="PRO_5045284566" description="Serine/threonine protein kinase" evidence="1">
    <location>
        <begin position="23"/>
        <end position="163"/>
    </location>
</feature>
<protein>
    <recommendedName>
        <fullName evidence="4">Serine/threonine protein kinase</fullName>
    </recommendedName>
</protein>
<evidence type="ECO:0008006" key="4">
    <source>
        <dbReference type="Google" id="ProtNLM"/>
    </source>
</evidence>